<organism evidence="1 2">
    <name type="scientific">Steinernema glaseri</name>
    <dbReference type="NCBI Taxonomy" id="37863"/>
    <lineage>
        <taxon>Eukaryota</taxon>
        <taxon>Metazoa</taxon>
        <taxon>Ecdysozoa</taxon>
        <taxon>Nematoda</taxon>
        <taxon>Chromadorea</taxon>
        <taxon>Rhabditida</taxon>
        <taxon>Tylenchina</taxon>
        <taxon>Panagrolaimomorpha</taxon>
        <taxon>Strongyloidoidea</taxon>
        <taxon>Steinernematidae</taxon>
        <taxon>Steinernema</taxon>
    </lineage>
</organism>
<reference evidence="2" key="1">
    <citation type="submission" date="2016-11" db="UniProtKB">
        <authorList>
            <consortium name="WormBaseParasite"/>
        </authorList>
    </citation>
    <scope>IDENTIFICATION</scope>
</reference>
<dbReference type="Proteomes" id="UP000095287">
    <property type="component" value="Unplaced"/>
</dbReference>
<dbReference type="WBParaSite" id="L893_g17768.t1">
    <property type="protein sequence ID" value="L893_g17768.t1"/>
    <property type="gene ID" value="L893_g17768"/>
</dbReference>
<name>A0A1I7YMD1_9BILA</name>
<keyword evidence="1" id="KW-1185">Reference proteome</keyword>
<dbReference type="AlphaFoldDB" id="A0A1I7YMD1"/>
<evidence type="ECO:0000313" key="1">
    <source>
        <dbReference type="Proteomes" id="UP000095287"/>
    </source>
</evidence>
<protein>
    <submittedName>
        <fullName evidence="2">Plasmid stabilization protein</fullName>
    </submittedName>
</protein>
<evidence type="ECO:0000313" key="2">
    <source>
        <dbReference type="WBParaSite" id="L893_g17768.t1"/>
    </source>
</evidence>
<proteinExistence type="predicted"/>
<sequence length="29" mass="3155">NAQALIGEDVGDALDDDVRNGIHFVPFRT</sequence>
<accession>A0A1I7YMD1</accession>